<proteinExistence type="inferred from homology"/>
<dbReference type="Gene3D" id="1.20.140.10">
    <property type="entry name" value="Butyryl-CoA Dehydrogenase, subunit A, domain 3"/>
    <property type="match status" value="1"/>
</dbReference>
<dbReference type="SMR" id="C7QK65"/>
<keyword evidence="2" id="KW-0285">Flavoprotein</keyword>
<accession>C7QK65</accession>
<protein>
    <submittedName>
        <fullName evidence="6">Acyl-CoA dehydrogenase domain protein</fullName>
    </submittedName>
</protein>
<dbReference type="InParanoid" id="C7QK65"/>
<gene>
    <name evidence="6" type="ordered locus">Caci_6285</name>
</gene>
<dbReference type="SUPFAM" id="SSF56645">
    <property type="entry name" value="Acyl-CoA dehydrogenase NM domain-like"/>
    <property type="match status" value="1"/>
</dbReference>
<dbReference type="AlphaFoldDB" id="C7QK65"/>
<evidence type="ECO:0000313" key="6">
    <source>
        <dbReference type="EMBL" id="ACU75139.1"/>
    </source>
</evidence>
<sequence length="496" mass="48659">MDPTPDPLSHQLRTTLRTALTAIPPHPHLHGAPVTETAAHPTLQALQAPDLERPAFAGGLDLGLTAGTLVSEELGRAACGNPYRAGAMAADLGWTAASEDAARVASGAGVASAVGIAGGTGVASTTGTAGAANIARAVEVESGSVVARAGKVVGGAGVASAAEIAGGSAIASAAKIGGGAGVASAAGVAGGSGAAVAAGIAEGSGSAKSAGVEGGSDVARAAGAAGGSGVAQSQGAVVAGVALAGTEALPGARGVIAAPRGDGWELTGTAIVDDAQAALFLVALPDPDAPALVAVPRDAPGVSVLTACWPPVVRFAATPVSAADVVAPTAEALADPLARARVRQAAYLLGIAEGAHRVALDHTGFRHQFGSRLRDLPAVSFPLARALVALRATRAAVYRAAWLVDAEPDSISTEPVIALAMAAETAREVLRLCMQSCGVRAMTAELGLHRYFRLAAAESSRYGEPAALWRIVGAARLREARAAAGREFALAAPVGY</sequence>
<comment type="similarity">
    <text evidence="1">Belongs to the acyl-CoA dehydrogenase family.</text>
</comment>
<keyword evidence="7" id="KW-1185">Reference proteome</keyword>
<dbReference type="HOGENOM" id="CLU_042774_0_0_11"/>
<dbReference type="EMBL" id="CP001700">
    <property type="protein sequence ID" value="ACU75139.1"/>
    <property type="molecule type" value="Genomic_DNA"/>
</dbReference>
<evidence type="ECO:0000256" key="4">
    <source>
        <dbReference type="ARBA" id="ARBA00023002"/>
    </source>
</evidence>
<dbReference type="Proteomes" id="UP000000851">
    <property type="component" value="Chromosome"/>
</dbReference>
<dbReference type="InterPro" id="IPR036250">
    <property type="entry name" value="AcylCo_DH-like_C"/>
</dbReference>
<dbReference type="GO" id="GO:0003995">
    <property type="term" value="F:acyl-CoA dehydrogenase activity"/>
    <property type="evidence" value="ECO:0007669"/>
    <property type="project" value="TreeGrafter"/>
</dbReference>
<dbReference type="PANTHER" id="PTHR43884">
    <property type="entry name" value="ACYL-COA DEHYDROGENASE"/>
    <property type="match status" value="1"/>
</dbReference>
<dbReference type="eggNOG" id="COG1960">
    <property type="taxonomic scope" value="Bacteria"/>
</dbReference>
<dbReference type="Pfam" id="PF00441">
    <property type="entry name" value="Acyl-CoA_dh_1"/>
    <property type="match status" value="1"/>
</dbReference>
<evidence type="ECO:0000313" key="7">
    <source>
        <dbReference type="Proteomes" id="UP000000851"/>
    </source>
</evidence>
<evidence type="ECO:0000259" key="5">
    <source>
        <dbReference type="Pfam" id="PF00441"/>
    </source>
</evidence>
<reference evidence="6 7" key="1">
    <citation type="journal article" date="2009" name="Stand. Genomic Sci.">
        <title>Complete genome sequence of Catenulispora acidiphila type strain (ID 139908).</title>
        <authorList>
            <person name="Copeland A."/>
            <person name="Lapidus A."/>
            <person name="Glavina Del Rio T."/>
            <person name="Nolan M."/>
            <person name="Lucas S."/>
            <person name="Chen F."/>
            <person name="Tice H."/>
            <person name="Cheng J.F."/>
            <person name="Bruce D."/>
            <person name="Goodwin L."/>
            <person name="Pitluck S."/>
            <person name="Mikhailova N."/>
            <person name="Pati A."/>
            <person name="Ivanova N."/>
            <person name="Mavromatis K."/>
            <person name="Chen A."/>
            <person name="Palaniappan K."/>
            <person name="Chain P."/>
            <person name="Land M."/>
            <person name="Hauser L."/>
            <person name="Chang Y.J."/>
            <person name="Jeffries C.D."/>
            <person name="Chertkov O."/>
            <person name="Brettin T."/>
            <person name="Detter J.C."/>
            <person name="Han C."/>
            <person name="Ali Z."/>
            <person name="Tindall B.J."/>
            <person name="Goker M."/>
            <person name="Bristow J."/>
            <person name="Eisen J.A."/>
            <person name="Markowitz V."/>
            <person name="Hugenholtz P."/>
            <person name="Kyrpides N.C."/>
            <person name="Klenk H.P."/>
        </authorList>
    </citation>
    <scope>NUCLEOTIDE SEQUENCE [LARGE SCALE GENOMIC DNA]</scope>
    <source>
        <strain evidence="7">DSM 44928 / JCM 14897 / NBRC 102108 / NRRL B-24433 / ID139908</strain>
    </source>
</reference>
<keyword evidence="3" id="KW-0274">FAD</keyword>
<dbReference type="InterPro" id="IPR009100">
    <property type="entry name" value="AcylCoA_DH/oxidase_NM_dom_sf"/>
</dbReference>
<evidence type="ECO:0000256" key="1">
    <source>
        <dbReference type="ARBA" id="ARBA00009347"/>
    </source>
</evidence>
<dbReference type="SUPFAM" id="SSF47203">
    <property type="entry name" value="Acyl-CoA dehydrogenase C-terminal domain-like"/>
    <property type="match status" value="1"/>
</dbReference>
<dbReference type="STRING" id="479433.Caci_6285"/>
<name>C7QK65_CATAD</name>
<organism evidence="6 7">
    <name type="scientific">Catenulispora acidiphila (strain DSM 44928 / JCM 14897 / NBRC 102108 / NRRL B-24433 / ID139908)</name>
    <dbReference type="NCBI Taxonomy" id="479433"/>
    <lineage>
        <taxon>Bacteria</taxon>
        <taxon>Bacillati</taxon>
        <taxon>Actinomycetota</taxon>
        <taxon>Actinomycetes</taxon>
        <taxon>Catenulisporales</taxon>
        <taxon>Catenulisporaceae</taxon>
        <taxon>Catenulispora</taxon>
    </lineage>
</organism>
<keyword evidence="4" id="KW-0560">Oxidoreductase</keyword>
<evidence type="ECO:0000256" key="3">
    <source>
        <dbReference type="ARBA" id="ARBA00022827"/>
    </source>
</evidence>
<dbReference type="KEGG" id="cai:Caci_6285"/>
<evidence type="ECO:0000256" key="2">
    <source>
        <dbReference type="ARBA" id="ARBA00022630"/>
    </source>
</evidence>
<feature type="domain" description="Acyl-CoA dehydrogenase/oxidase C-terminal" evidence="5">
    <location>
        <begin position="336"/>
        <end position="472"/>
    </location>
</feature>
<dbReference type="PANTHER" id="PTHR43884:SF20">
    <property type="entry name" value="ACYL-COA DEHYDROGENASE FADE28"/>
    <property type="match status" value="1"/>
</dbReference>
<dbReference type="InterPro" id="IPR009075">
    <property type="entry name" value="AcylCo_DH/oxidase_C"/>
</dbReference>